<feature type="compositionally biased region" description="Basic and acidic residues" evidence="1">
    <location>
        <begin position="56"/>
        <end position="67"/>
    </location>
</feature>
<evidence type="ECO:0000256" key="2">
    <source>
        <dbReference type="SAM" id="Phobius"/>
    </source>
</evidence>
<feature type="transmembrane region" description="Helical" evidence="2">
    <location>
        <begin position="7"/>
        <end position="29"/>
    </location>
</feature>
<sequence>MNAGVRLTLYGVGLIAAFGAAFGIAGVVVPESFVAEWIAAGSDDAAATGHETPASVDEKQEPADDAH</sequence>
<protein>
    <submittedName>
        <fullName evidence="3">Uncharacterized protein</fullName>
    </submittedName>
</protein>
<accession>A0A0D0HWK4</accession>
<keyword evidence="4" id="KW-1185">Reference proteome</keyword>
<feature type="region of interest" description="Disordered" evidence="1">
    <location>
        <begin position="45"/>
        <end position="67"/>
    </location>
</feature>
<name>A0A0D0HWK4_9MICO</name>
<evidence type="ECO:0000313" key="4">
    <source>
        <dbReference type="Proteomes" id="UP000032120"/>
    </source>
</evidence>
<comment type="caution">
    <text evidence="3">The sequence shown here is derived from an EMBL/GenBank/DDBJ whole genome shotgun (WGS) entry which is preliminary data.</text>
</comment>
<gene>
    <name evidence="3" type="ORF">SD72_12195</name>
</gene>
<evidence type="ECO:0000313" key="3">
    <source>
        <dbReference type="EMBL" id="KIP51981.1"/>
    </source>
</evidence>
<dbReference type="AlphaFoldDB" id="A0A0D0HWK4"/>
<keyword evidence="2" id="KW-0812">Transmembrane</keyword>
<dbReference type="EMBL" id="JXSQ01000018">
    <property type="protein sequence ID" value="KIP51981.1"/>
    <property type="molecule type" value="Genomic_DNA"/>
</dbReference>
<keyword evidence="2" id="KW-0472">Membrane</keyword>
<keyword evidence="2" id="KW-1133">Transmembrane helix</keyword>
<proteinExistence type="predicted"/>
<dbReference type="RefSeq" id="WP_042544741.1">
    <property type="nucleotide sequence ID" value="NZ_JXSQ01000018.1"/>
</dbReference>
<organism evidence="3 4">
    <name type="scientific">Leucobacter komagatae</name>
    <dbReference type="NCBI Taxonomy" id="55969"/>
    <lineage>
        <taxon>Bacteria</taxon>
        <taxon>Bacillati</taxon>
        <taxon>Actinomycetota</taxon>
        <taxon>Actinomycetes</taxon>
        <taxon>Micrococcales</taxon>
        <taxon>Microbacteriaceae</taxon>
        <taxon>Leucobacter</taxon>
    </lineage>
</organism>
<evidence type="ECO:0000256" key="1">
    <source>
        <dbReference type="SAM" id="MobiDB-lite"/>
    </source>
</evidence>
<reference evidence="3 4" key="1">
    <citation type="submission" date="2015-01" db="EMBL/GenBank/DDBJ databases">
        <title>Draft genome sequence of Leucobacter komagatae strain VKM ST2845.</title>
        <authorList>
            <person name="Karlyshev A.V."/>
            <person name="Kudryashova E.B."/>
        </authorList>
    </citation>
    <scope>NUCLEOTIDE SEQUENCE [LARGE SCALE GENOMIC DNA]</scope>
    <source>
        <strain evidence="3 4">VKM ST2845</strain>
    </source>
</reference>
<dbReference type="Proteomes" id="UP000032120">
    <property type="component" value="Unassembled WGS sequence"/>
</dbReference>